<keyword evidence="2" id="KW-0812">Transmembrane</keyword>
<dbReference type="AlphaFoldDB" id="A0A6J4U4H5"/>
<feature type="transmembrane region" description="Helical" evidence="2">
    <location>
        <begin position="12"/>
        <end position="29"/>
    </location>
</feature>
<organism evidence="3">
    <name type="scientific">uncultured Solirubrobacteraceae bacterium</name>
    <dbReference type="NCBI Taxonomy" id="1162706"/>
    <lineage>
        <taxon>Bacteria</taxon>
        <taxon>Bacillati</taxon>
        <taxon>Actinomycetota</taxon>
        <taxon>Thermoleophilia</taxon>
        <taxon>Solirubrobacterales</taxon>
        <taxon>Solirubrobacteraceae</taxon>
        <taxon>environmental samples</taxon>
    </lineage>
</organism>
<accession>A0A6J4U4H5</accession>
<feature type="compositionally biased region" description="Polar residues" evidence="1">
    <location>
        <begin position="66"/>
        <end position="77"/>
    </location>
</feature>
<keyword evidence="2" id="KW-1133">Transmembrane helix</keyword>
<evidence type="ECO:0000313" key="3">
    <source>
        <dbReference type="EMBL" id="CAA9539696.1"/>
    </source>
</evidence>
<sequence>MGSGGDSGGLLLAVVAIIAIVVLVVVLLLRKRSGASRPGGSVPDESSDGERPLYKDPDPENMAGGRTTSTPPGRSET</sequence>
<feature type="region of interest" description="Disordered" evidence="1">
    <location>
        <begin position="33"/>
        <end position="77"/>
    </location>
</feature>
<feature type="compositionally biased region" description="Basic and acidic residues" evidence="1">
    <location>
        <begin position="48"/>
        <end position="58"/>
    </location>
</feature>
<dbReference type="EMBL" id="CADCVS010000606">
    <property type="protein sequence ID" value="CAA9539696.1"/>
    <property type="molecule type" value="Genomic_DNA"/>
</dbReference>
<protein>
    <submittedName>
        <fullName evidence="3">Uncharacterized protein</fullName>
    </submittedName>
</protein>
<keyword evidence="2" id="KW-0472">Membrane</keyword>
<gene>
    <name evidence="3" type="ORF">AVDCRST_MAG30-4611</name>
</gene>
<proteinExistence type="predicted"/>
<evidence type="ECO:0000256" key="2">
    <source>
        <dbReference type="SAM" id="Phobius"/>
    </source>
</evidence>
<reference evidence="3" key="1">
    <citation type="submission" date="2020-02" db="EMBL/GenBank/DDBJ databases">
        <authorList>
            <person name="Meier V. D."/>
        </authorList>
    </citation>
    <scope>NUCLEOTIDE SEQUENCE</scope>
    <source>
        <strain evidence="3">AVDCRST_MAG30</strain>
    </source>
</reference>
<name>A0A6J4U4H5_9ACTN</name>
<evidence type="ECO:0000256" key="1">
    <source>
        <dbReference type="SAM" id="MobiDB-lite"/>
    </source>
</evidence>